<dbReference type="PANTHER" id="PTHR23023">
    <property type="entry name" value="DIMETHYLANILINE MONOOXYGENASE"/>
    <property type="match status" value="1"/>
</dbReference>
<dbReference type="InterPro" id="IPR050346">
    <property type="entry name" value="FMO-like"/>
</dbReference>
<proteinExistence type="inferred from homology"/>
<dbReference type="AlphaFoldDB" id="A0AAN7PA60"/>
<evidence type="ECO:0000256" key="5">
    <source>
        <dbReference type="ARBA" id="ARBA00022857"/>
    </source>
</evidence>
<dbReference type="GO" id="GO:0050661">
    <property type="term" value="F:NADP binding"/>
    <property type="evidence" value="ECO:0007669"/>
    <property type="project" value="InterPro"/>
</dbReference>
<dbReference type="InterPro" id="IPR036188">
    <property type="entry name" value="FAD/NAD-bd_sf"/>
</dbReference>
<dbReference type="GO" id="GO:0050660">
    <property type="term" value="F:flavin adenine dinucleotide binding"/>
    <property type="evidence" value="ECO:0007669"/>
    <property type="project" value="InterPro"/>
</dbReference>
<dbReference type="EMBL" id="JARPUR010000001">
    <property type="protein sequence ID" value="KAK4884290.1"/>
    <property type="molecule type" value="Genomic_DNA"/>
</dbReference>
<evidence type="ECO:0000256" key="1">
    <source>
        <dbReference type="ARBA" id="ARBA00001974"/>
    </source>
</evidence>
<gene>
    <name evidence="9" type="ORF">RN001_000561</name>
</gene>
<evidence type="ECO:0000313" key="10">
    <source>
        <dbReference type="Proteomes" id="UP001353858"/>
    </source>
</evidence>
<comment type="similarity">
    <text evidence="2 8">Belongs to the FMO family.</text>
</comment>
<protein>
    <recommendedName>
        <fullName evidence="8">Flavin-containing monooxygenase</fullName>
        <ecNumber evidence="8">1.-.-.-</ecNumber>
    </recommendedName>
</protein>
<dbReference type="SUPFAM" id="SSF51905">
    <property type="entry name" value="FAD/NAD(P)-binding domain"/>
    <property type="match status" value="2"/>
</dbReference>
<dbReference type="PRINTS" id="PR00370">
    <property type="entry name" value="FMOXYGENASE"/>
</dbReference>
<keyword evidence="7 8" id="KW-0503">Monooxygenase</keyword>
<dbReference type="Gene3D" id="3.50.50.60">
    <property type="entry name" value="FAD/NAD(P)-binding domain"/>
    <property type="match status" value="2"/>
</dbReference>
<organism evidence="9 10">
    <name type="scientific">Aquatica leii</name>
    <dbReference type="NCBI Taxonomy" id="1421715"/>
    <lineage>
        <taxon>Eukaryota</taxon>
        <taxon>Metazoa</taxon>
        <taxon>Ecdysozoa</taxon>
        <taxon>Arthropoda</taxon>
        <taxon>Hexapoda</taxon>
        <taxon>Insecta</taxon>
        <taxon>Pterygota</taxon>
        <taxon>Neoptera</taxon>
        <taxon>Endopterygota</taxon>
        <taxon>Coleoptera</taxon>
        <taxon>Polyphaga</taxon>
        <taxon>Elateriformia</taxon>
        <taxon>Elateroidea</taxon>
        <taxon>Lampyridae</taxon>
        <taxon>Luciolinae</taxon>
        <taxon>Aquatica</taxon>
    </lineage>
</organism>
<keyword evidence="10" id="KW-1185">Reference proteome</keyword>
<reference evidence="10" key="1">
    <citation type="submission" date="2023-01" db="EMBL/GenBank/DDBJ databases">
        <title>Key to firefly adult light organ development and bioluminescence: homeobox transcription factors regulate luciferase expression and transportation to peroxisome.</title>
        <authorList>
            <person name="Fu X."/>
        </authorList>
    </citation>
    <scope>NUCLEOTIDE SEQUENCE [LARGE SCALE GENOMIC DNA]</scope>
</reference>
<name>A0AAN7PA60_9COLE</name>
<dbReference type="EC" id="1.-.-.-" evidence="8"/>
<keyword evidence="4 8" id="KW-0274">FAD</keyword>
<evidence type="ECO:0000256" key="3">
    <source>
        <dbReference type="ARBA" id="ARBA00022630"/>
    </source>
</evidence>
<keyword evidence="3 8" id="KW-0285">Flavoprotein</keyword>
<dbReference type="FunFam" id="3.50.50.60:FF:000138">
    <property type="entry name" value="Flavin-containing monooxygenase"/>
    <property type="match status" value="1"/>
</dbReference>
<dbReference type="GO" id="GO:0004499">
    <property type="term" value="F:N,N-dimethylaniline monooxygenase activity"/>
    <property type="evidence" value="ECO:0007669"/>
    <property type="project" value="InterPro"/>
</dbReference>
<comment type="caution">
    <text evidence="9">The sequence shown here is derived from an EMBL/GenBank/DDBJ whole genome shotgun (WGS) entry which is preliminary data.</text>
</comment>
<dbReference type="InterPro" id="IPR020946">
    <property type="entry name" value="Flavin_mOase-like"/>
</dbReference>
<dbReference type="PIRSF" id="PIRSF000332">
    <property type="entry name" value="FMO"/>
    <property type="match status" value="1"/>
</dbReference>
<keyword evidence="5" id="KW-0521">NADP</keyword>
<accession>A0AAN7PA60</accession>
<keyword evidence="6 8" id="KW-0560">Oxidoreductase</keyword>
<dbReference type="Pfam" id="PF00743">
    <property type="entry name" value="FMO-like"/>
    <property type="match status" value="2"/>
</dbReference>
<evidence type="ECO:0000256" key="7">
    <source>
        <dbReference type="ARBA" id="ARBA00023033"/>
    </source>
</evidence>
<comment type="cofactor">
    <cofactor evidence="1 8">
        <name>FAD</name>
        <dbReference type="ChEBI" id="CHEBI:57692"/>
    </cofactor>
</comment>
<evidence type="ECO:0000313" key="9">
    <source>
        <dbReference type="EMBL" id="KAK4884290.1"/>
    </source>
</evidence>
<evidence type="ECO:0000256" key="8">
    <source>
        <dbReference type="RuleBase" id="RU361177"/>
    </source>
</evidence>
<evidence type="ECO:0000256" key="6">
    <source>
        <dbReference type="ARBA" id="ARBA00023002"/>
    </source>
</evidence>
<dbReference type="InterPro" id="IPR000960">
    <property type="entry name" value="Flavin_mOase"/>
</dbReference>
<sequence>MRIAVVGAGPCGLLTARRLLEHGYKYDVFEQAKTLGGTWVYTDRIGPDENGLQSTCMYENLVTNVPKELMTCPGFPFSEDKLESYINQSEVLQYYDSFAEAFNLKKYIQFCTRVIKILPCGDKWIVTTQNVCTKHVVSQQFEYVFICNGRFSSPFIPKIPGDYLFKGVKMHSCDYKKPVKCFQGKRVLIIGGKQSGQDLVWRILKIAEHVFLSTRESDYIDEHKKLTLKPEVQQITEDSAVFDDETTELIDIILYCTGYLYVCPFLNNECGVKAENNGPAPLYKQIINIAHPTMYFIGIPYVTSGIPVFDLQVRFAVQAMEKKFQLPSKVDMLKEFEDFISNKSKNNVPNKHIYRLSTSVESKAYCQELSEKAGIETVPVVLFNLFDKVRFESSRTSCYRIVDDNTFIEIDSK</sequence>
<dbReference type="Proteomes" id="UP001353858">
    <property type="component" value="Unassembled WGS sequence"/>
</dbReference>
<evidence type="ECO:0000256" key="2">
    <source>
        <dbReference type="ARBA" id="ARBA00009183"/>
    </source>
</evidence>
<evidence type="ECO:0000256" key="4">
    <source>
        <dbReference type="ARBA" id="ARBA00022827"/>
    </source>
</evidence>